<evidence type="ECO:0000313" key="1">
    <source>
        <dbReference type="EMBL" id="AFZ55560.1"/>
    </source>
</evidence>
<keyword evidence="1" id="KW-0614">Plasmid</keyword>
<dbReference type="EMBL" id="CP003948">
    <property type="protein sequence ID" value="AFZ55560.1"/>
    <property type="molecule type" value="Genomic_DNA"/>
</dbReference>
<geneLocation type="plasmid" evidence="1 2">
    <name>pCYAN10605.01</name>
</geneLocation>
<gene>
    <name evidence="1" type="ordered locus">Cyan10605_3527</name>
</gene>
<organism evidence="1 2">
    <name type="scientific">Cyanobacterium aponinum (strain PCC 10605)</name>
    <dbReference type="NCBI Taxonomy" id="755178"/>
    <lineage>
        <taxon>Bacteria</taxon>
        <taxon>Bacillati</taxon>
        <taxon>Cyanobacteriota</taxon>
        <taxon>Cyanophyceae</taxon>
        <taxon>Oscillatoriophycideae</taxon>
        <taxon>Chroococcales</taxon>
        <taxon>Geminocystaceae</taxon>
        <taxon>Cyanobacterium</taxon>
    </lineage>
</organism>
<dbReference type="HOGENOM" id="CLU_1193217_0_0_3"/>
<accession>K9ZAE1</accession>
<protein>
    <submittedName>
        <fullName evidence="1">Uncharacterized protein</fullName>
    </submittedName>
</protein>
<dbReference type="Proteomes" id="UP000010480">
    <property type="component" value="Plasmid pCYAN10605.01"/>
</dbReference>
<reference evidence="2" key="1">
    <citation type="journal article" date="2013" name="Proc. Natl. Acad. Sci. U.S.A.">
        <title>Improving the coverage of the cyanobacterial phylum using diversity-driven genome sequencing.</title>
        <authorList>
            <person name="Shih P.M."/>
            <person name="Wu D."/>
            <person name="Latifi A."/>
            <person name="Axen S.D."/>
            <person name="Fewer D.P."/>
            <person name="Talla E."/>
            <person name="Calteau A."/>
            <person name="Cai F."/>
            <person name="Tandeau de Marsac N."/>
            <person name="Rippka R."/>
            <person name="Herdman M."/>
            <person name="Sivonen K."/>
            <person name="Coursin T."/>
            <person name="Laurent T."/>
            <person name="Goodwin L."/>
            <person name="Nolan M."/>
            <person name="Davenport K.W."/>
            <person name="Han C.S."/>
            <person name="Rubin E.M."/>
            <person name="Eisen J.A."/>
            <person name="Woyke T."/>
            <person name="Gugger M."/>
            <person name="Kerfeld C.A."/>
        </authorList>
    </citation>
    <scope>NUCLEOTIDE SEQUENCE [LARGE SCALE GENOMIC DNA]</scope>
    <source>
        <strain evidence="2">PCC 10605</strain>
        <plasmid evidence="2">Plasmid pCYAN10605.01</plasmid>
    </source>
</reference>
<dbReference type="KEGG" id="can:Cyan10605_3527"/>
<dbReference type="OrthoDB" id="8595012at2"/>
<name>K9ZAE1_CYAAP</name>
<evidence type="ECO:0000313" key="2">
    <source>
        <dbReference type="Proteomes" id="UP000010480"/>
    </source>
</evidence>
<proteinExistence type="predicted"/>
<keyword evidence="2" id="KW-1185">Reference proteome</keyword>
<sequence>MWLNTIKLSDLLFLVIIGLNFITEPSRSFPAPSLYKQGGIDAKFVKDNFYPESSTDNIWTRKIDLNNDKIPEILVVNSNRKWCGSAGCATSVYSYLNGKWREVLSFTGNGVTERNTTTRGWKDLSASPNERINPVWVFNGEKYNVGYLLDTKHNLKINPQDSSANIVRATNAFDGAGTNYPVRQKLTNNQSIFLHGFVKTRSGQIWYVGYASEADRYNPFYVEKSNIQINLE</sequence>
<dbReference type="RefSeq" id="WP_015221277.1">
    <property type="nucleotide sequence ID" value="NC_019777.1"/>
</dbReference>
<dbReference type="AlphaFoldDB" id="K9ZAE1"/>